<dbReference type="InterPro" id="IPR000008">
    <property type="entry name" value="C2_dom"/>
</dbReference>
<dbReference type="Proteomes" id="UP001642483">
    <property type="component" value="Unassembled WGS sequence"/>
</dbReference>
<evidence type="ECO:0000259" key="2">
    <source>
        <dbReference type="SMART" id="SM00327"/>
    </source>
</evidence>
<organism evidence="3 4">
    <name type="scientific">Clavelina lepadiformis</name>
    <name type="common">Light-bulb sea squirt</name>
    <name type="synonym">Ascidia lepadiformis</name>
    <dbReference type="NCBI Taxonomy" id="159417"/>
    <lineage>
        <taxon>Eukaryota</taxon>
        <taxon>Metazoa</taxon>
        <taxon>Chordata</taxon>
        <taxon>Tunicata</taxon>
        <taxon>Ascidiacea</taxon>
        <taxon>Aplousobranchia</taxon>
        <taxon>Clavelinidae</taxon>
        <taxon>Clavelina</taxon>
    </lineage>
</organism>
<protein>
    <recommendedName>
        <fullName evidence="2">VWFA domain-containing protein</fullName>
    </recommendedName>
</protein>
<dbReference type="SUPFAM" id="SSF53300">
    <property type="entry name" value="vWA-like"/>
    <property type="match status" value="1"/>
</dbReference>
<evidence type="ECO:0000256" key="1">
    <source>
        <dbReference type="ARBA" id="ARBA00009048"/>
    </source>
</evidence>
<feature type="domain" description="VWFA" evidence="2">
    <location>
        <begin position="290"/>
        <end position="486"/>
    </location>
</feature>
<dbReference type="EMBL" id="CAWYQH010000119">
    <property type="protein sequence ID" value="CAK8690902.1"/>
    <property type="molecule type" value="Genomic_DNA"/>
</dbReference>
<dbReference type="Pfam" id="PF07002">
    <property type="entry name" value="Copine"/>
    <property type="match status" value="1"/>
</dbReference>
<accession>A0ABP0GGN8</accession>
<reference evidence="3 4" key="1">
    <citation type="submission" date="2024-02" db="EMBL/GenBank/DDBJ databases">
        <authorList>
            <person name="Daric V."/>
            <person name="Darras S."/>
        </authorList>
    </citation>
    <scope>NUCLEOTIDE SEQUENCE [LARGE SCALE GENOMIC DNA]</scope>
</reference>
<dbReference type="InterPro" id="IPR010734">
    <property type="entry name" value="Copine_C"/>
</dbReference>
<comment type="caution">
    <text evidence="3">The sequence shown here is derived from an EMBL/GenBank/DDBJ whole genome shotgun (WGS) entry which is preliminary data.</text>
</comment>
<dbReference type="InterPro" id="IPR036465">
    <property type="entry name" value="vWFA_dom_sf"/>
</dbReference>
<comment type="similarity">
    <text evidence="1">Belongs to the copine family.</text>
</comment>
<dbReference type="InterPro" id="IPR002035">
    <property type="entry name" value="VWF_A"/>
</dbReference>
<name>A0ABP0GGN8_CLALP</name>
<dbReference type="SMART" id="SM00327">
    <property type="entry name" value="VWA"/>
    <property type="match status" value="1"/>
</dbReference>
<gene>
    <name evidence="3" type="ORF">CVLEPA_LOCUS23458</name>
</gene>
<evidence type="ECO:0000313" key="4">
    <source>
        <dbReference type="Proteomes" id="UP001642483"/>
    </source>
</evidence>
<dbReference type="PANTHER" id="PTHR10857">
    <property type="entry name" value="COPINE"/>
    <property type="match status" value="1"/>
</dbReference>
<evidence type="ECO:0000313" key="3">
    <source>
        <dbReference type="EMBL" id="CAK8690902.1"/>
    </source>
</evidence>
<proteinExistence type="inferred from homology"/>
<dbReference type="Pfam" id="PF00168">
    <property type="entry name" value="C2"/>
    <property type="match status" value="1"/>
</dbReference>
<sequence length="538" mass="61968">MNDVKSVELSIEFLNLQGVAAKNKDNNELSYVIVLYEQILSSNKWKEVHRIKNDPSSRDLIFIEKYVIKHFVKEIQPLKFDVLQNSRQQQSTESLIGTGYCQLGEIFKQKGERLEIDLETQSQADKIIVKAEELSTSKNILNLLWKADNLDTMFSVMRSTKPCMLFYRINEDQTSTVCHKMEGSKGLNPLSSWKFEGKVKMKTLCNNDQHRQLKIEIHGFAKEEENTLIGEFETTVARLLRDDERAKFYKCIHPERRYNKRNQHSGLIEKKRAHIDEVKVFEDYLNSGLQLKFAVAIDFTKSNGDPKKPSSWHYIDPHKPNQYKQVIQVFGKLMENYDVENEFYAYGFGAKVGNPGKISHDFPLNLQSKNPVCFGVHNLIEAYEACVKEVQFHEPTSFSPVIEKIRELALKNPKHYYILLMITDGVITDMQATREIIVKVATLPISIVIVGVGNEDFTNMNELDGDHIRVTHDGYKAVRDIVQFVNLQDYIFGSYNEVISEVRLQDEMMFEVPGQVEAYMEKNGNFANQSSGGDLNTF</sequence>
<keyword evidence="4" id="KW-1185">Reference proteome</keyword>
<dbReference type="InterPro" id="IPR045052">
    <property type="entry name" value="Copine"/>
</dbReference>
<dbReference type="PANTHER" id="PTHR10857:SF106">
    <property type="entry name" value="C2 DOMAIN-CONTAINING PROTEIN"/>
    <property type="match status" value="1"/>
</dbReference>